<proteinExistence type="predicted"/>
<name>A0AAE1P0F2_9EUCA</name>
<dbReference type="AlphaFoldDB" id="A0AAE1P0F2"/>
<evidence type="ECO:0000313" key="1">
    <source>
        <dbReference type="EMBL" id="KAK4299093.1"/>
    </source>
</evidence>
<accession>A0AAE1P0F2</accession>
<protein>
    <submittedName>
        <fullName evidence="1">Uncharacterized protein</fullName>
    </submittedName>
</protein>
<organism evidence="1 2">
    <name type="scientific">Petrolisthes manimaculis</name>
    <dbReference type="NCBI Taxonomy" id="1843537"/>
    <lineage>
        <taxon>Eukaryota</taxon>
        <taxon>Metazoa</taxon>
        <taxon>Ecdysozoa</taxon>
        <taxon>Arthropoda</taxon>
        <taxon>Crustacea</taxon>
        <taxon>Multicrustacea</taxon>
        <taxon>Malacostraca</taxon>
        <taxon>Eumalacostraca</taxon>
        <taxon>Eucarida</taxon>
        <taxon>Decapoda</taxon>
        <taxon>Pleocyemata</taxon>
        <taxon>Anomura</taxon>
        <taxon>Galatheoidea</taxon>
        <taxon>Porcellanidae</taxon>
        <taxon>Petrolisthes</taxon>
    </lineage>
</organism>
<comment type="caution">
    <text evidence="1">The sequence shown here is derived from an EMBL/GenBank/DDBJ whole genome shotgun (WGS) entry which is preliminary data.</text>
</comment>
<dbReference type="EMBL" id="JAWZYT010003302">
    <property type="protein sequence ID" value="KAK4299093.1"/>
    <property type="molecule type" value="Genomic_DNA"/>
</dbReference>
<dbReference type="Proteomes" id="UP001292094">
    <property type="component" value="Unassembled WGS sequence"/>
</dbReference>
<evidence type="ECO:0000313" key="2">
    <source>
        <dbReference type="Proteomes" id="UP001292094"/>
    </source>
</evidence>
<gene>
    <name evidence="1" type="ORF">Pmani_028610</name>
</gene>
<keyword evidence="2" id="KW-1185">Reference proteome</keyword>
<reference evidence="1" key="1">
    <citation type="submission" date="2023-11" db="EMBL/GenBank/DDBJ databases">
        <title>Genome assemblies of two species of porcelain crab, Petrolisthes cinctipes and Petrolisthes manimaculis (Anomura: Porcellanidae).</title>
        <authorList>
            <person name="Angst P."/>
        </authorList>
    </citation>
    <scope>NUCLEOTIDE SEQUENCE</scope>
    <source>
        <strain evidence="1">PB745_02</strain>
        <tissue evidence="1">Gill</tissue>
    </source>
</reference>
<sequence length="122" mass="13575">MSEGWTENATKLKVGKKEARKKSRLFEELNFSVGRMEKCDKGGLGGMKKEELQTTRVVVSVPETPTEVGWVLEIDAAAALSRLYITHAVCTHKYHLSDILVLCQCSLSTSLIRFNLSWSTVG</sequence>